<dbReference type="EMBL" id="JAPFFF010000009">
    <property type="protein sequence ID" value="KAK8883431.1"/>
    <property type="molecule type" value="Genomic_DNA"/>
</dbReference>
<evidence type="ECO:0000313" key="3">
    <source>
        <dbReference type="Proteomes" id="UP001470230"/>
    </source>
</evidence>
<feature type="coiled-coil region" evidence="1">
    <location>
        <begin position="84"/>
        <end position="111"/>
    </location>
</feature>
<keyword evidence="3" id="KW-1185">Reference proteome</keyword>
<name>A0ABR2JYA0_9EUKA</name>
<evidence type="ECO:0000256" key="1">
    <source>
        <dbReference type="SAM" id="Coils"/>
    </source>
</evidence>
<gene>
    <name evidence="2" type="ORF">M9Y10_046081</name>
</gene>
<sequence>MSSSEIDDFKKDIENLSKRGQELRKRELKVCDTVKYLLELIRKNQFNSYNQKIIDIIIKYQQLQARQRSLLESTLVAAKDRNEYIDHQARLQETLEKIAQFESEKEEIRENLESSFTVEELQNGRFLFSLKHHS</sequence>
<comment type="caution">
    <text evidence="2">The sequence shown here is derived from an EMBL/GenBank/DDBJ whole genome shotgun (WGS) entry which is preliminary data.</text>
</comment>
<evidence type="ECO:0000313" key="2">
    <source>
        <dbReference type="EMBL" id="KAK8883431.1"/>
    </source>
</evidence>
<proteinExistence type="predicted"/>
<protein>
    <submittedName>
        <fullName evidence="2">Uncharacterized protein</fullName>
    </submittedName>
</protein>
<organism evidence="2 3">
    <name type="scientific">Tritrichomonas musculus</name>
    <dbReference type="NCBI Taxonomy" id="1915356"/>
    <lineage>
        <taxon>Eukaryota</taxon>
        <taxon>Metamonada</taxon>
        <taxon>Parabasalia</taxon>
        <taxon>Tritrichomonadida</taxon>
        <taxon>Tritrichomonadidae</taxon>
        <taxon>Tritrichomonas</taxon>
    </lineage>
</organism>
<reference evidence="2 3" key="1">
    <citation type="submission" date="2024-04" db="EMBL/GenBank/DDBJ databases">
        <title>Tritrichomonas musculus Genome.</title>
        <authorList>
            <person name="Alves-Ferreira E."/>
            <person name="Grigg M."/>
            <person name="Lorenzi H."/>
            <person name="Galac M."/>
        </authorList>
    </citation>
    <scope>NUCLEOTIDE SEQUENCE [LARGE SCALE GENOMIC DNA]</scope>
    <source>
        <strain evidence="2 3">EAF2021</strain>
    </source>
</reference>
<keyword evidence="1" id="KW-0175">Coiled coil</keyword>
<dbReference type="Proteomes" id="UP001470230">
    <property type="component" value="Unassembled WGS sequence"/>
</dbReference>
<accession>A0ABR2JYA0</accession>